<feature type="coiled-coil region" evidence="1">
    <location>
        <begin position="26"/>
        <end position="53"/>
    </location>
</feature>
<protein>
    <submittedName>
        <fullName evidence="2">Transposase</fullName>
    </submittedName>
</protein>
<dbReference type="AlphaFoldDB" id="A0A0M3J9M9"/>
<sequence>LQAKSRAQKKLADEAELLANANLMKYRQLNAALESVEHRASNAENGLQRIRSKQRIVDTTTTKTLNQIKNSPSFDNHSVLFAAEGDEEKPSLHNF</sequence>
<dbReference type="WBParaSite" id="ASIM_0000429601-mRNA-1">
    <property type="protein sequence ID" value="ASIM_0000429601-mRNA-1"/>
    <property type="gene ID" value="ASIM_0000429601"/>
</dbReference>
<name>A0A0M3J9M9_ANISI</name>
<evidence type="ECO:0000313" key="2">
    <source>
        <dbReference type="WBParaSite" id="ASIM_0000429601-mRNA-1"/>
    </source>
</evidence>
<keyword evidence="1" id="KW-0175">Coiled coil</keyword>
<reference evidence="2" key="1">
    <citation type="submission" date="2017-02" db="UniProtKB">
        <authorList>
            <consortium name="WormBaseParasite"/>
        </authorList>
    </citation>
    <scope>IDENTIFICATION</scope>
</reference>
<organism evidence="2">
    <name type="scientific">Anisakis simplex</name>
    <name type="common">Herring worm</name>
    <dbReference type="NCBI Taxonomy" id="6269"/>
    <lineage>
        <taxon>Eukaryota</taxon>
        <taxon>Metazoa</taxon>
        <taxon>Ecdysozoa</taxon>
        <taxon>Nematoda</taxon>
        <taxon>Chromadorea</taxon>
        <taxon>Rhabditida</taxon>
        <taxon>Spirurina</taxon>
        <taxon>Ascaridomorpha</taxon>
        <taxon>Ascaridoidea</taxon>
        <taxon>Anisakidae</taxon>
        <taxon>Anisakis</taxon>
        <taxon>Anisakis simplex complex</taxon>
    </lineage>
</organism>
<accession>A0A0M3J9M9</accession>
<proteinExistence type="predicted"/>
<evidence type="ECO:0000256" key="1">
    <source>
        <dbReference type="SAM" id="Coils"/>
    </source>
</evidence>